<evidence type="ECO:0008006" key="4">
    <source>
        <dbReference type="Google" id="ProtNLM"/>
    </source>
</evidence>
<feature type="chain" id="PRO_5045625902" description="Secreted protein" evidence="1">
    <location>
        <begin position="32"/>
        <end position="141"/>
    </location>
</feature>
<dbReference type="Proteomes" id="UP001500467">
    <property type="component" value="Unassembled WGS sequence"/>
</dbReference>
<dbReference type="EMBL" id="BAAALM010000015">
    <property type="protein sequence ID" value="GAA1214274.1"/>
    <property type="molecule type" value="Genomic_DNA"/>
</dbReference>
<gene>
    <name evidence="2" type="ORF">GCM10009675_40430</name>
</gene>
<proteinExistence type="predicted"/>
<evidence type="ECO:0000256" key="1">
    <source>
        <dbReference type="SAM" id="SignalP"/>
    </source>
</evidence>
<accession>A0ABN1VNP3</accession>
<organism evidence="2 3">
    <name type="scientific">Prauserella alba</name>
    <dbReference type="NCBI Taxonomy" id="176898"/>
    <lineage>
        <taxon>Bacteria</taxon>
        <taxon>Bacillati</taxon>
        <taxon>Actinomycetota</taxon>
        <taxon>Actinomycetes</taxon>
        <taxon>Pseudonocardiales</taxon>
        <taxon>Pseudonocardiaceae</taxon>
        <taxon>Prauserella</taxon>
    </lineage>
</organism>
<keyword evidence="3" id="KW-1185">Reference proteome</keyword>
<evidence type="ECO:0000313" key="3">
    <source>
        <dbReference type="Proteomes" id="UP001500467"/>
    </source>
</evidence>
<evidence type="ECO:0000313" key="2">
    <source>
        <dbReference type="EMBL" id="GAA1214274.1"/>
    </source>
</evidence>
<sequence length="141" mass="14770">MNTVKKAAAASVLTLSTAGMSLLAVTSPAWANSTEAPDSGAPRAGCTVHAWDPTQSGNTLTGRTGTNCHRGETVGGTLYIDYNNWPDSDVANGATSAPGYYDVKAKCGARNAYYLEGVVSYINKDGWRAWATHESGHPTLC</sequence>
<feature type="signal peptide" evidence="1">
    <location>
        <begin position="1"/>
        <end position="31"/>
    </location>
</feature>
<comment type="caution">
    <text evidence="2">The sequence shown here is derived from an EMBL/GenBank/DDBJ whole genome shotgun (WGS) entry which is preliminary data.</text>
</comment>
<reference evidence="2 3" key="1">
    <citation type="journal article" date="2019" name="Int. J. Syst. Evol. Microbiol.">
        <title>The Global Catalogue of Microorganisms (GCM) 10K type strain sequencing project: providing services to taxonomists for standard genome sequencing and annotation.</title>
        <authorList>
            <consortium name="The Broad Institute Genomics Platform"/>
            <consortium name="The Broad Institute Genome Sequencing Center for Infectious Disease"/>
            <person name="Wu L."/>
            <person name="Ma J."/>
        </authorList>
    </citation>
    <scope>NUCLEOTIDE SEQUENCE [LARGE SCALE GENOMIC DNA]</scope>
    <source>
        <strain evidence="2 3">JCM 13022</strain>
    </source>
</reference>
<keyword evidence="1" id="KW-0732">Signal</keyword>
<name>A0ABN1VNP3_9PSEU</name>
<protein>
    <recommendedName>
        <fullName evidence="4">Secreted protein</fullName>
    </recommendedName>
</protein>